<dbReference type="GO" id="GO:0006782">
    <property type="term" value="P:protoporphyrinogen IX biosynthetic process"/>
    <property type="evidence" value="ECO:0007669"/>
    <property type="project" value="UniProtKB-UniPathway"/>
</dbReference>
<dbReference type="EMBL" id="CP002865">
    <property type="protein sequence ID" value="AEI38113.1"/>
    <property type="molecule type" value="Genomic_DNA"/>
</dbReference>
<protein>
    <recommendedName>
        <fullName evidence="9">Hydroxymethylbilane synthase</fullName>
        <ecNumber evidence="9">2.5.1.61</ecNumber>
    </recommendedName>
</protein>
<dbReference type="EC" id="2.5.1.61" evidence="9"/>
<evidence type="ECO:0000256" key="1">
    <source>
        <dbReference type="ARBA" id="ARBA00001916"/>
    </source>
</evidence>
<comment type="pathway">
    <text evidence="3">Porphyrin-containing compound metabolism; protoporphyrin-IX biosynthesis; coproporphyrinogen-III from 5-aminolevulinate: step 2/4.</text>
</comment>
<evidence type="ECO:0000259" key="10">
    <source>
        <dbReference type="Pfam" id="PF01379"/>
    </source>
</evidence>
<dbReference type="PRINTS" id="PR00151">
    <property type="entry name" value="PORPHBDMNASE"/>
</dbReference>
<dbReference type="Gene3D" id="3.40.190.10">
    <property type="entry name" value="Periplasmic binding protein-like II"/>
    <property type="match status" value="2"/>
</dbReference>
<evidence type="ECO:0000259" key="11">
    <source>
        <dbReference type="Pfam" id="PF03900"/>
    </source>
</evidence>
<comment type="function">
    <text evidence="2">Tetrapolymerization of the monopyrrole PBG into the hydroxymethylbilane pre-uroporphyrinogen in several discrete steps.</text>
</comment>
<evidence type="ECO:0000256" key="3">
    <source>
        <dbReference type="ARBA" id="ARBA00004735"/>
    </source>
</evidence>
<evidence type="ECO:0000256" key="8">
    <source>
        <dbReference type="ARBA" id="ARBA00048169"/>
    </source>
</evidence>
<dbReference type="Pfam" id="PF03900">
    <property type="entry name" value="Porphobil_deamC"/>
    <property type="match status" value="1"/>
</dbReference>
<dbReference type="PANTHER" id="PTHR11557">
    <property type="entry name" value="PORPHOBILINOGEN DEAMINASE"/>
    <property type="match status" value="1"/>
</dbReference>
<dbReference type="InterPro" id="IPR022419">
    <property type="entry name" value="Porphobilin_deaminase_cofac_BS"/>
</dbReference>
<feature type="domain" description="Porphobilinogen deaminase N-terminal" evidence="10">
    <location>
        <begin position="6"/>
        <end position="207"/>
    </location>
</feature>
<evidence type="ECO:0000256" key="6">
    <source>
        <dbReference type="ARBA" id="ARBA00022679"/>
    </source>
</evidence>
<dbReference type="SUPFAM" id="SSF53850">
    <property type="entry name" value="Periplasmic binding protein-like II"/>
    <property type="match status" value="1"/>
</dbReference>
<dbReference type="HOGENOM" id="CLU_019704_1_2_5"/>
<gene>
    <name evidence="12" type="ordered locus">Zymop_1218</name>
</gene>
<dbReference type="UniPathway" id="UPA00251">
    <property type="reaction ID" value="UER00319"/>
</dbReference>
<name>F8EU92_ZYMMT</name>
<reference evidence="12 13" key="1">
    <citation type="journal article" date="2011" name="J. Bacteriol.">
        <title>Genome sequence of the ethanol-producing Zymomonas mobilis subsp. pomaceae lectotype strain ATCC 29192.</title>
        <authorList>
            <person name="Kouvelis V.N."/>
            <person name="Davenport K.W."/>
            <person name="Brettin T.S."/>
            <person name="Bruce D."/>
            <person name="Detter C."/>
            <person name="Han C.S."/>
            <person name="Nolan M."/>
            <person name="Tapia R."/>
            <person name="Damoulaki A."/>
            <person name="Kyrpides N.C."/>
            <person name="Typas M.A."/>
            <person name="Pappas K.M."/>
        </authorList>
    </citation>
    <scope>NUCLEOTIDE SEQUENCE [LARGE SCALE GENOMIC DNA]</scope>
    <source>
        <strain evidence="13">ATCC 29192 / DSM 22645 / JCM 10191 / CCUG 17912 / NBRC 13757 / NCIMB 11200 / NRRL B-4491 / Barker I</strain>
    </source>
</reference>
<comment type="catalytic activity">
    <reaction evidence="8">
        <text>4 porphobilinogen + H2O = hydroxymethylbilane + 4 NH4(+)</text>
        <dbReference type="Rhea" id="RHEA:13185"/>
        <dbReference type="ChEBI" id="CHEBI:15377"/>
        <dbReference type="ChEBI" id="CHEBI:28938"/>
        <dbReference type="ChEBI" id="CHEBI:57845"/>
        <dbReference type="ChEBI" id="CHEBI:58126"/>
        <dbReference type="EC" id="2.5.1.61"/>
    </reaction>
</comment>
<evidence type="ECO:0000256" key="4">
    <source>
        <dbReference type="ARBA" id="ARBA00005638"/>
    </source>
</evidence>
<comment type="cofactor">
    <cofactor evidence="1">
        <name>dipyrromethane</name>
        <dbReference type="ChEBI" id="CHEBI:60342"/>
    </cofactor>
</comment>
<dbReference type="PANTHER" id="PTHR11557:SF0">
    <property type="entry name" value="PORPHOBILINOGEN DEAMINASE"/>
    <property type="match status" value="1"/>
</dbReference>
<dbReference type="InterPro" id="IPR036803">
    <property type="entry name" value="Porphobilinogen_deaminase_C_sf"/>
</dbReference>
<keyword evidence="7" id="KW-0627">Porphyrin biosynthesis</keyword>
<dbReference type="PROSITE" id="PS00533">
    <property type="entry name" value="PORPHOBILINOGEN_DEAM"/>
    <property type="match status" value="1"/>
</dbReference>
<comment type="similarity">
    <text evidence="4">Belongs to the HMBS family.</text>
</comment>
<dbReference type="InterPro" id="IPR022418">
    <property type="entry name" value="Porphobilinogen_deaminase_C"/>
</dbReference>
<dbReference type="GO" id="GO:0005737">
    <property type="term" value="C:cytoplasm"/>
    <property type="evidence" value="ECO:0007669"/>
    <property type="project" value="UniProtKB-UniRule"/>
</dbReference>
<dbReference type="KEGG" id="zmp:Zymop_1218"/>
<dbReference type="GO" id="GO:0004418">
    <property type="term" value="F:hydroxymethylbilane synthase activity"/>
    <property type="evidence" value="ECO:0007669"/>
    <property type="project" value="UniProtKB-UniRule"/>
</dbReference>
<dbReference type="Proteomes" id="UP000000491">
    <property type="component" value="Chromosome"/>
</dbReference>
<feature type="domain" description="Porphobilinogen deaminase C-terminal" evidence="11">
    <location>
        <begin position="224"/>
        <end position="289"/>
    </location>
</feature>
<dbReference type="NCBIfam" id="TIGR00212">
    <property type="entry name" value="hemC"/>
    <property type="match status" value="1"/>
</dbReference>
<evidence type="ECO:0000256" key="7">
    <source>
        <dbReference type="ARBA" id="ARBA00023244"/>
    </source>
</evidence>
<evidence type="ECO:0000256" key="2">
    <source>
        <dbReference type="ARBA" id="ARBA00002869"/>
    </source>
</evidence>
<evidence type="ECO:0000313" key="12">
    <source>
        <dbReference type="EMBL" id="AEI38113.1"/>
    </source>
</evidence>
<dbReference type="PIRSF" id="PIRSF001438">
    <property type="entry name" value="4pyrrol_synth_OHMeBilane_synth"/>
    <property type="match status" value="1"/>
</dbReference>
<sequence>MQFPFRLGSRGSPLALIQARIVATALCSAHGWSEEAVIIVPIRTSGDKNRHQALADIGGKSLWTKELDTALTAGEIDAAVHSMKDVETFRPDHISIAAMLARADVHDRLIGAPSLETLPLGACVGTASPRRAAQIRHRRSDIQIKLLRGNVATRLQKLEDKAFDATLLAAAGLIRLGKGDIGYTIPLSEMLPAAGQGAIGIEALANSAAWSIIAAIDHQPTHRAVDTERQLLMRLNADCHSPIAAFAEVKENGIRLRACLYTADGQLSTAIDKFILQPSDAFDVGTLLLNQAPPELKSLFKVDVSFTG</sequence>
<proteinExistence type="inferred from homology"/>
<dbReference type="STRING" id="579138.Zymop_1218"/>
<evidence type="ECO:0000313" key="13">
    <source>
        <dbReference type="Proteomes" id="UP000000491"/>
    </source>
</evidence>
<dbReference type="AlphaFoldDB" id="F8EU92"/>
<dbReference type="FunFam" id="3.40.190.10:FF:000005">
    <property type="entry name" value="Porphobilinogen deaminase"/>
    <property type="match status" value="1"/>
</dbReference>
<dbReference type="SUPFAM" id="SSF54782">
    <property type="entry name" value="Porphobilinogen deaminase (hydroxymethylbilane synthase), C-terminal domain"/>
    <property type="match status" value="1"/>
</dbReference>
<dbReference type="PATRIC" id="fig|579138.3.peg.1292"/>
<dbReference type="eggNOG" id="COG0181">
    <property type="taxonomic scope" value="Bacteria"/>
</dbReference>
<dbReference type="InterPro" id="IPR022417">
    <property type="entry name" value="Porphobilin_deaminase_N"/>
</dbReference>
<keyword evidence="6 12" id="KW-0808">Transferase</keyword>
<evidence type="ECO:0000256" key="9">
    <source>
        <dbReference type="NCBIfam" id="TIGR00212"/>
    </source>
</evidence>
<organism evidence="12 13">
    <name type="scientific">Zymomonas mobilis subsp. pomaceae (strain ATCC 29192 / DSM 22645 / JCM 10191 / CCUG 17912 / NBRC 13757 / NCIMB 11200 / NRRL B-4491 / Barker I)</name>
    <dbReference type="NCBI Taxonomy" id="579138"/>
    <lineage>
        <taxon>Bacteria</taxon>
        <taxon>Pseudomonadati</taxon>
        <taxon>Pseudomonadota</taxon>
        <taxon>Alphaproteobacteria</taxon>
        <taxon>Sphingomonadales</taxon>
        <taxon>Zymomonadaceae</taxon>
        <taxon>Zymomonas</taxon>
    </lineage>
</organism>
<dbReference type="Pfam" id="PF01379">
    <property type="entry name" value="Porphobil_deam"/>
    <property type="match status" value="1"/>
</dbReference>
<dbReference type="Gene3D" id="3.30.160.40">
    <property type="entry name" value="Porphobilinogen deaminase, C-terminal domain"/>
    <property type="match status" value="1"/>
</dbReference>
<evidence type="ECO:0000256" key="5">
    <source>
        <dbReference type="ARBA" id="ARBA00011245"/>
    </source>
</evidence>
<accession>F8EU92</accession>
<dbReference type="RefSeq" id="WP_013934508.1">
    <property type="nucleotide sequence ID" value="NC_015709.1"/>
</dbReference>
<comment type="subunit">
    <text evidence="5">Monomer.</text>
</comment>
<dbReference type="InterPro" id="IPR000860">
    <property type="entry name" value="HemC"/>
</dbReference>